<comment type="subcellular location">
    <subcellularLocation>
        <location evidence="1">Membrane</location>
        <topology evidence="1">Multi-pass membrane protein</topology>
    </subcellularLocation>
</comment>
<dbReference type="InterPro" id="IPR003544">
    <property type="entry name" value="Cyt_c_biogenesis_CcmB"/>
</dbReference>
<evidence type="ECO:0000256" key="6">
    <source>
        <dbReference type="SAM" id="Phobius"/>
    </source>
</evidence>
<feature type="non-terminal residue" evidence="7">
    <location>
        <position position="1"/>
    </location>
</feature>
<proteinExistence type="inferred from homology"/>
<evidence type="ECO:0008006" key="8">
    <source>
        <dbReference type="Google" id="ProtNLM"/>
    </source>
</evidence>
<comment type="similarity">
    <text evidence="2">Belongs to the CcmB/CycW/HelB family.</text>
</comment>
<dbReference type="AlphaFoldDB" id="A0A3B1CF29"/>
<feature type="transmembrane region" description="Helical" evidence="6">
    <location>
        <begin position="39"/>
        <end position="58"/>
    </location>
</feature>
<evidence type="ECO:0000256" key="4">
    <source>
        <dbReference type="ARBA" id="ARBA00022989"/>
    </source>
</evidence>
<dbReference type="EMBL" id="UOGA01000037">
    <property type="protein sequence ID" value="VAX15397.1"/>
    <property type="molecule type" value="Genomic_DNA"/>
</dbReference>
<accession>A0A3B1CF29</accession>
<reference evidence="7" key="1">
    <citation type="submission" date="2018-06" db="EMBL/GenBank/DDBJ databases">
        <authorList>
            <person name="Zhirakovskaya E."/>
        </authorList>
    </citation>
    <scope>NUCLEOTIDE SEQUENCE</scope>
</reference>
<dbReference type="GO" id="GO:0015232">
    <property type="term" value="F:heme transmembrane transporter activity"/>
    <property type="evidence" value="ECO:0007669"/>
    <property type="project" value="InterPro"/>
</dbReference>
<dbReference type="GO" id="GO:0017004">
    <property type="term" value="P:cytochrome complex assembly"/>
    <property type="evidence" value="ECO:0007669"/>
    <property type="project" value="InterPro"/>
</dbReference>
<evidence type="ECO:0000256" key="5">
    <source>
        <dbReference type="ARBA" id="ARBA00023136"/>
    </source>
</evidence>
<sequence>REMLGPLLMLPVVVPVMIAAVEASGGIIRGEPMESLYIWLQILVAFNVIYLMIAWLVFDTLIEE</sequence>
<dbReference type="Pfam" id="PF03379">
    <property type="entry name" value="CcmB"/>
    <property type="match status" value="1"/>
</dbReference>
<keyword evidence="5 6" id="KW-0472">Membrane</keyword>
<organism evidence="7">
    <name type="scientific">hydrothermal vent metagenome</name>
    <dbReference type="NCBI Taxonomy" id="652676"/>
    <lineage>
        <taxon>unclassified sequences</taxon>
        <taxon>metagenomes</taxon>
        <taxon>ecological metagenomes</taxon>
    </lineage>
</organism>
<evidence type="ECO:0000256" key="2">
    <source>
        <dbReference type="ARBA" id="ARBA00010544"/>
    </source>
</evidence>
<dbReference type="GO" id="GO:0016020">
    <property type="term" value="C:membrane"/>
    <property type="evidence" value="ECO:0007669"/>
    <property type="project" value="UniProtKB-SubCell"/>
</dbReference>
<evidence type="ECO:0000256" key="3">
    <source>
        <dbReference type="ARBA" id="ARBA00022692"/>
    </source>
</evidence>
<keyword evidence="3 6" id="KW-0812">Transmembrane</keyword>
<gene>
    <name evidence="7" type="ORF">MNBD_NITROSPINAE04-2054</name>
</gene>
<name>A0A3B1CF29_9ZZZZ</name>
<evidence type="ECO:0000313" key="7">
    <source>
        <dbReference type="EMBL" id="VAX15397.1"/>
    </source>
</evidence>
<protein>
    <recommendedName>
        <fullName evidence="8">ABC transporter involved in cytochrome c biogenesis, CcmB subunit</fullName>
    </recommendedName>
</protein>
<keyword evidence="4 6" id="KW-1133">Transmembrane helix</keyword>
<evidence type="ECO:0000256" key="1">
    <source>
        <dbReference type="ARBA" id="ARBA00004141"/>
    </source>
</evidence>